<sequence>MSFANYDLEAQTDDLLKRGLLLAKPKDAGPSNLDTIIQNTSHQIETYGLLVASFNNEKRLLGSRRDGRPLRDKLSATQQNIMSLGSAVRKLIADVNSVMSSSGSTDNDVIVSNRQHMMKDRLISEFDELEKSFEQSARSYAEKAASIPLQVSTGTANFNESSPLLSISTNNRDSNQEHIQVQETEQKIDETELQYHVLLTEERNRQIEQVAEGIREVNSIFKDLGELVNQQGEQLDTVEENVLQMSGNAHDASRELTKAHEYQKRRSKWRCILLVALCVAALIVVLAVIS</sequence>
<keyword evidence="3" id="KW-0472">Membrane</keyword>
<dbReference type="PANTHER" id="PTHR19957:SF418">
    <property type="entry name" value="SNAP RECEPTOR"/>
    <property type="match status" value="1"/>
</dbReference>
<evidence type="ECO:0000313" key="6">
    <source>
        <dbReference type="Proteomes" id="UP000092555"/>
    </source>
</evidence>
<reference evidence="5 6" key="1">
    <citation type="submission" date="2016-05" db="EMBL/GenBank/DDBJ databases">
        <title>Comparative genomics of biotechnologically important yeasts.</title>
        <authorList>
            <consortium name="DOE Joint Genome Institute"/>
            <person name="Riley R."/>
            <person name="Haridas S."/>
            <person name="Wolfe K.H."/>
            <person name="Lopes M.R."/>
            <person name="Hittinger C.T."/>
            <person name="Goker M."/>
            <person name="Salamov A."/>
            <person name="Wisecaver J."/>
            <person name="Long T.M."/>
            <person name="Aerts A.L."/>
            <person name="Barry K."/>
            <person name="Choi C."/>
            <person name="Clum A."/>
            <person name="Coughlan A.Y."/>
            <person name="Deshpande S."/>
            <person name="Douglass A.P."/>
            <person name="Hanson S.J."/>
            <person name="Klenk H.-P."/>
            <person name="LaButti K."/>
            <person name="Lapidus A."/>
            <person name="Lindquist E."/>
            <person name="Lipzen A."/>
            <person name="Meier-kolthoff J.P."/>
            <person name="Ohm R.A."/>
            <person name="Otillar R.P."/>
            <person name="Pangilinan J."/>
            <person name="Peng Y."/>
            <person name="Rokas A."/>
            <person name="Rosa C.A."/>
            <person name="Scheuner C."/>
            <person name="Sibirny A.A."/>
            <person name="Slot J.C."/>
            <person name="Stielow J.B."/>
            <person name="Sun H."/>
            <person name="Kurtzman C.P."/>
            <person name="Blackwell M."/>
            <person name="Grigoriev I.V."/>
            <person name="Jeffries T.W."/>
        </authorList>
    </citation>
    <scope>NUCLEOTIDE SEQUENCE [LARGE SCALE GENOMIC DNA]</scope>
    <source>
        <strain evidence="5 6">NRRL YB-4993</strain>
    </source>
</reference>
<dbReference type="InterPro" id="IPR000727">
    <property type="entry name" value="T_SNARE_dom"/>
</dbReference>
<evidence type="ECO:0000259" key="4">
    <source>
        <dbReference type="PROSITE" id="PS50192"/>
    </source>
</evidence>
<feature type="transmembrane region" description="Helical" evidence="3">
    <location>
        <begin position="271"/>
        <end position="289"/>
    </location>
</feature>
<keyword evidence="2" id="KW-0175">Coiled coil</keyword>
<comment type="similarity">
    <text evidence="1">Belongs to the syntaxin family.</text>
</comment>
<dbReference type="GO" id="GO:0006886">
    <property type="term" value="P:intracellular protein transport"/>
    <property type="evidence" value="ECO:0007669"/>
    <property type="project" value="InterPro"/>
</dbReference>
<dbReference type="Gene3D" id="1.20.58.70">
    <property type="match status" value="1"/>
</dbReference>
<evidence type="ECO:0000256" key="2">
    <source>
        <dbReference type="SAM" id="Coils"/>
    </source>
</evidence>
<comment type="caution">
    <text evidence="5">The sequence shown here is derived from an EMBL/GenBank/DDBJ whole genome shotgun (WGS) entry which is preliminary data.</text>
</comment>
<organism evidence="5 6">
    <name type="scientific">Metschnikowia bicuspidata var. bicuspidata NRRL YB-4993</name>
    <dbReference type="NCBI Taxonomy" id="869754"/>
    <lineage>
        <taxon>Eukaryota</taxon>
        <taxon>Fungi</taxon>
        <taxon>Dikarya</taxon>
        <taxon>Ascomycota</taxon>
        <taxon>Saccharomycotina</taxon>
        <taxon>Pichiomycetes</taxon>
        <taxon>Metschnikowiaceae</taxon>
        <taxon>Metschnikowia</taxon>
    </lineage>
</organism>
<dbReference type="Pfam" id="PF14523">
    <property type="entry name" value="Syntaxin_2"/>
    <property type="match status" value="1"/>
</dbReference>
<feature type="coiled-coil region" evidence="2">
    <location>
        <begin position="174"/>
        <end position="201"/>
    </location>
</feature>
<dbReference type="GeneID" id="30030349"/>
<dbReference type="RefSeq" id="XP_018711366.1">
    <property type="nucleotide sequence ID" value="XM_018857373.1"/>
</dbReference>
<dbReference type="PANTHER" id="PTHR19957">
    <property type="entry name" value="SYNTAXIN"/>
    <property type="match status" value="1"/>
</dbReference>
<dbReference type="GO" id="GO:0000149">
    <property type="term" value="F:SNARE binding"/>
    <property type="evidence" value="ECO:0007669"/>
    <property type="project" value="TreeGrafter"/>
</dbReference>
<accession>A0A1A0HA14</accession>
<keyword evidence="6" id="KW-1185">Reference proteome</keyword>
<dbReference type="Pfam" id="PF05739">
    <property type="entry name" value="SNARE"/>
    <property type="match status" value="1"/>
</dbReference>
<dbReference type="STRING" id="869754.A0A1A0HA14"/>
<dbReference type="SMART" id="SM00397">
    <property type="entry name" value="t_SNARE"/>
    <property type="match status" value="1"/>
</dbReference>
<dbReference type="EMBL" id="LXTC01000003">
    <property type="protein sequence ID" value="OBA20856.1"/>
    <property type="molecule type" value="Genomic_DNA"/>
</dbReference>
<dbReference type="OrthoDB" id="364348at2759"/>
<dbReference type="CDD" id="cd15840">
    <property type="entry name" value="SNARE_Qa"/>
    <property type="match status" value="1"/>
</dbReference>
<name>A0A1A0HA14_9ASCO</name>
<dbReference type="InterPro" id="IPR045242">
    <property type="entry name" value="Syntaxin"/>
</dbReference>
<evidence type="ECO:0000256" key="3">
    <source>
        <dbReference type="SAM" id="Phobius"/>
    </source>
</evidence>
<dbReference type="InterPro" id="IPR006011">
    <property type="entry name" value="Syntaxin_N"/>
</dbReference>
<dbReference type="GO" id="GO:0005484">
    <property type="term" value="F:SNAP receptor activity"/>
    <property type="evidence" value="ECO:0007669"/>
    <property type="project" value="InterPro"/>
</dbReference>
<evidence type="ECO:0000256" key="1">
    <source>
        <dbReference type="ARBA" id="ARBA00009063"/>
    </source>
</evidence>
<keyword evidence="3" id="KW-1133">Transmembrane helix</keyword>
<dbReference type="InterPro" id="IPR010989">
    <property type="entry name" value="SNARE"/>
</dbReference>
<feature type="domain" description="T-SNARE coiled-coil homology" evidence="4">
    <location>
        <begin position="197"/>
        <end position="259"/>
    </location>
</feature>
<dbReference type="SUPFAM" id="SSF47661">
    <property type="entry name" value="t-snare proteins"/>
    <property type="match status" value="1"/>
</dbReference>
<evidence type="ECO:0000313" key="5">
    <source>
        <dbReference type="EMBL" id="OBA20856.1"/>
    </source>
</evidence>
<dbReference type="AlphaFoldDB" id="A0A1A0HA14"/>
<dbReference type="Proteomes" id="UP000092555">
    <property type="component" value="Unassembled WGS sequence"/>
</dbReference>
<dbReference type="GO" id="GO:0048278">
    <property type="term" value="P:vesicle docking"/>
    <property type="evidence" value="ECO:0007669"/>
    <property type="project" value="TreeGrafter"/>
</dbReference>
<dbReference type="InterPro" id="IPR006012">
    <property type="entry name" value="Syntaxin/epimorphin_CS"/>
</dbReference>
<dbReference type="Gene3D" id="1.20.5.110">
    <property type="match status" value="1"/>
</dbReference>
<dbReference type="GO" id="GO:0006896">
    <property type="term" value="P:Golgi to vacuole transport"/>
    <property type="evidence" value="ECO:0007669"/>
    <property type="project" value="TreeGrafter"/>
</dbReference>
<keyword evidence="3" id="KW-0812">Transmembrane</keyword>
<dbReference type="GO" id="GO:0006906">
    <property type="term" value="P:vesicle fusion"/>
    <property type="evidence" value="ECO:0007669"/>
    <property type="project" value="TreeGrafter"/>
</dbReference>
<protein>
    <submittedName>
        <fullName evidence="5">t-SNARE</fullName>
    </submittedName>
</protein>
<dbReference type="GO" id="GO:0012505">
    <property type="term" value="C:endomembrane system"/>
    <property type="evidence" value="ECO:0007669"/>
    <property type="project" value="TreeGrafter"/>
</dbReference>
<proteinExistence type="inferred from homology"/>
<dbReference type="PROSITE" id="PS50192">
    <property type="entry name" value="T_SNARE"/>
    <property type="match status" value="1"/>
</dbReference>
<gene>
    <name evidence="5" type="ORF">METBIDRAFT_41256</name>
</gene>
<dbReference type="PROSITE" id="PS00914">
    <property type="entry name" value="SYNTAXIN"/>
    <property type="match status" value="1"/>
</dbReference>
<dbReference type="GO" id="GO:0031201">
    <property type="term" value="C:SNARE complex"/>
    <property type="evidence" value="ECO:0007669"/>
    <property type="project" value="TreeGrafter"/>
</dbReference>